<dbReference type="SUPFAM" id="SSF51004">
    <property type="entry name" value="C-terminal (heme d1) domain of cytochrome cd1-nitrite reductase"/>
    <property type="match status" value="1"/>
</dbReference>
<evidence type="ECO:0000256" key="1">
    <source>
        <dbReference type="ARBA" id="ARBA00005564"/>
    </source>
</evidence>
<accession>A0A1Y6A598</accession>
<gene>
    <name evidence="2" type="primary">pgl</name>
    <name evidence="2" type="ORF">BACERE00191_04206</name>
</gene>
<dbReference type="GO" id="GO:0017057">
    <property type="term" value="F:6-phosphogluconolactonase activity"/>
    <property type="evidence" value="ECO:0007669"/>
    <property type="project" value="UniProtKB-EC"/>
</dbReference>
<protein>
    <submittedName>
        <fullName evidence="2">6-phosphogluconolactonase</fullName>
        <ecNumber evidence="2">3.1.1.31</ecNumber>
    </submittedName>
</protein>
<dbReference type="FunFam" id="2.130.10.10:FF:000306">
    <property type="entry name" value="3-carboxymuconate cyclase"/>
    <property type="match status" value="1"/>
</dbReference>
<comment type="similarity">
    <text evidence="1">Belongs to the cycloisomerase 2 family.</text>
</comment>
<reference evidence="3" key="1">
    <citation type="submission" date="2017-04" db="EMBL/GenBank/DDBJ databases">
        <authorList>
            <person name="Criscuolo A."/>
        </authorList>
    </citation>
    <scope>NUCLEOTIDE SEQUENCE [LARGE SCALE GENOMIC DNA]</scope>
</reference>
<keyword evidence="2" id="KW-0378">Hydrolase</keyword>
<proteinExistence type="inferred from homology"/>
<dbReference type="PANTHER" id="PTHR30344">
    <property type="entry name" value="6-PHOSPHOGLUCONOLACTONASE-RELATED"/>
    <property type="match status" value="1"/>
</dbReference>
<dbReference type="AlphaFoldDB" id="A0A1Y6A598"/>
<dbReference type="Proteomes" id="UP000194499">
    <property type="component" value="Unassembled WGS sequence"/>
</dbReference>
<dbReference type="InterPro" id="IPR050282">
    <property type="entry name" value="Cycloisomerase_2"/>
</dbReference>
<dbReference type="InterPro" id="IPR019405">
    <property type="entry name" value="Lactonase_7-beta_prop"/>
</dbReference>
<dbReference type="Pfam" id="PF10282">
    <property type="entry name" value="Lactonase"/>
    <property type="match status" value="1"/>
</dbReference>
<dbReference type="PANTHER" id="PTHR30344:SF1">
    <property type="entry name" value="6-PHOSPHOGLUCONOLACTONASE"/>
    <property type="match status" value="1"/>
</dbReference>
<dbReference type="Gene3D" id="2.130.10.10">
    <property type="entry name" value="YVTN repeat-like/Quinoprotein amine dehydrogenase"/>
    <property type="match status" value="1"/>
</dbReference>
<dbReference type="GO" id="GO:0005829">
    <property type="term" value="C:cytosol"/>
    <property type="evidence" value="ECO:0007669"/>
    <property type="project" value="TreeGrafter"/>
</dbReference>
<dbReference type="InterPro" id="IPR015943">
    <property type="entry name" value="WD40/YVTN_repeat-like_dom_sf"/>
</dbReference>
<dbReference type="EC" id="3.1.1.31" evidence="2"/>
<evidence type="ECO:0000313" key="3">
    <source>
        <dbReference type="Proteomes" id="UP000194499"/>
    </source>
</evidence>
<evidence type="ECO:0000313" key="2">
    <source>
        <dbReference type="EMBL" id="SME25765.1"/>
    </source>
</evidence>
<sequence length="369" mass="40735">MEMKDNKEFIGYVGTYTKEKSEGIYKFILDTEAKKISHVTLAAKLDNPTYVTISKNNEYLYSVVKEGESGGVAAYSIDSKTGELTEENRQVVEGASPCHVSVDSRNRTVVTANYHKGTIESFVVNEEDGTVNPATSIMAHEGSGPNKERQEKPHAHYAGYTPDEKYVVGVDLGIDKILTYEIKDSVLKEVNSLSVNPGSGPRHITFHPNGKYAYVMTELSSEVIVLTYNPAEGTFTELQYISTVPGAFDENNQGSAIHISSDGRFVYAGNRGHNSIAVFSVDENLGQLTFVAHTSTEGNWPRDFVLDPTEKFLVASNEKSHNLVLFSRDETTGKLTLLQSDVVVPEPVCVKFLNVEVVLKLCSIYLKNR</sequence>
<dbReference type="EMBL" id="FWZB01000042">
    <property type="protein sequence ID" value="SME25765.1"/>
    <property type="molecule type" value="Genomic_DNA"/>
</dbReference>
<organism evidence="2 3">
    <name type="scientific">Bacillus pacificus</name>
    <dbReference type="NCBI Taxonomy" id="2026187"/>
    <lineage>
        <taxon>Bacteria</taxon>
        <taxon>Bacillati</taxon>
        <taxon>Bacillota</taxon>
        <taxon>Bacilli</taxon>
        <taxon>Bacillales</taxon>
        <taxon>Bacillaceae</taxon>
        <taxon>Bacillus</taxon>
        <taxon>Bacillus cereus group</taxon>
    </lineage>
</organism>
<dbReference type="RefSeq" id="WP_088106633.1">
    <property type="nucleotide sequence ID" value="NZ_CP093424.1"/>
</dbReference>
<name>A0A1Y6A598_9BACI</name>
<dbReference type="InterPro" id="IPR011048">
    <property type="entry name" value="Haem_d1_sf"/>
</dbReference>